<dbReference type="InterPro" id="IPR043504">
    <property type="entry name" value="Peptidase_S1_PA_chymotrypsin"/>
</dbReference>
<evidence type="ECO:0000259" key="8">
    <source>
        <dbReference type="Pfam" id="PF03372"/>
    </source>
</evidence>
<feature type="region of interest" description="Disordered" evidence="7">
    <location>
        <begin position="1"/>
        <end position="20"/>
    </location>
</feature>
<dbReference type="Pfam" id="PF03372">
    <property type="entry name" value="Exo_endo_phos"/>
    <property type="match status" value="1"/>
</dbReference>
<dbReference type="InterPro" id="IPR008256">
    <property type="entry name" value="Peptidase_S1B"/>
</dbReference>
<gene>
    <name evidence="9" type="ORF">IHQ72_35800</name>
</gene>
<accession>A0ABY5R7C5</accession>
<evidence type="ECO:0000256" key="6">
    <source>
        <dbReference type="RuleBase" id="RU004296"/>
    </source>
</evidence>
<dbReference type="Proteomes" id="UP001058098">
    <property type="component" value="Plasmid pOM4"/>
</dbReference>
<dbReference type="InterPro" id="IPR005135">
    <property type="entry name" value="Endo/exonuclease/phosphatase"/>
</dbReference>
<dbReference type="EMBL" id="CP062230">
    <property type="protein sequence ID" value="UVC19415.1"/>
    <property type="molecule type" value="Genomic_DNA"/>
</dbReference>
<keyword evidence="10" id="KW-1185">Reference proteome</keyword>
<evidence type="ECO:0000256" key="2">
    <source>
        <dbReference type="ARBA" id="ARBA00022670"/>
    </source>
</evidence>
<organism evidence="9 10">
    <name type="scientific">Mesorhizobium onobrychidis</name>
    <dbReference type="NCBI Taxonomy" id="2775404"/>
    <lineage>
        <taxon>Bacteria</taxon>
        <taxon>Pseudomonadati</taxon>
        <taxon>Pseudomonadota</taxon>
        <taxon>Alphaproteobacteria</taxon>
        <taxon>Hyphomicrobiales</taxon>
        <taxon>Phyllobacteriaceae</taxon>
        <taxon>Mesorhizobium</taxon>
    </lineage>
</organism>
<keyword evidence="4 6" id="KW-0378">Hydrolase</keyword>
<dbReference type="Pfam" id="PF13365">
    <property type="entry name" value="Trypsin_2"/>
    <property type="match status" value="1"/>
</dbReference>
<dbReference type="SUPFAM" id="SSF56219">
    <property type="entry name" value="DNase I-like"/>
    <property type="match status" value="1"/>
</dbReference>
<evidence type="ECO:0000313" key="10">
    <source>
        <dbReference type="Proteomes" id="UP001058098"/>
    </source>
</evidence>
<dbReference type="InterPro" id="IPR009003">
    <property type="entry name" value="Peptidase_S1_PA"/>
</dbReference>
<dbReference type="EC" id="3.4.21.-" evidence="6"/>
<evidence type="ECO:0000256" key="3">
    <source>
        <dbReference type="ARBA" id="ARBA00022729"/>
    </source>
</evidence>
<geneLocation type="plasmid" evidence="9 10">
    <name>pOM4</name>
</geneLocation>
<dbReference type="Gene3D" id="2.40.10.10">
    <property type="entry name" value="Trypsin-like serine proteases"/>
    <property type="match status" value="2"/>
</dbReference>
<comment type="similarity">
    <text evidence="1 6">Belongs to the peptidase S1B family.</text>
</comment>
<keyword evidence="3" id="KW-0732">Signal</keyword>
<name>A0ABY5R7C5_9HYPH</name>
<dbReference type="RefSeq" id="WP_258124296.1">
    <property type="nucleotide sequence ID" value="NZ_CP062230.1"/>
</dbReference>
<evidence type="ECO:0000256" key="4">
    <source>
        <dbReference type="ARBA" id="ARBA00022801"/>
    </source>
</evidence>
<evidence type="ECO:0000256" key="5">
    <source>
        <dbReference type="ARBA" id="ARBA00022825"/>
    </source>
</evidence>
<dbReference type="SUPFAM" id="SSF50494">
    <property type="entry name" value="Trypsin-like serine proteases"/>
    <property type="match status" value="1"/>
</dbReference>
<dbReference type="InterPro" id="IPR036691">
    <property type="entry name" value="Endo/exonu/phosph_ase_sf"/>
</dbReference>
<dbReference type="PRINTS" id="PR00839">
    <property type="entry name" value="V8PROTEASE"/>
</dbReference>
<protein>
    <recommendedName>
        <fullName evidence="6">Serine protease</fullName>
        <ecNumber evidence="6">3.4.21.-</ecNumber>
    </recommendedName>
</protein>
<sequence>MVDSAPGRAPRGIPFASATKPEQSFADIRAKLPVTSPESMQLGWKGVREVGVTFERAIGRYVTISATLLKVLADRRRAVARIQTDGIDFRGDPGAWGGTGFLVAPNLFLTNNHVLNSDVVAGKALVEFDYEVGEEALLGGTSTVSPSKKVFRLDPRRLFITSPAQDGLDYTFVWIDSSAAAEFGTIVLERSSFTMMEGEQAFVIHHPDGRLKEASVDDTDILKVDSRVVHYSSDTDYGSSGAPVFNRQGNLIALHHATSEQDLTLPNGHKSKYVNEGIKIAAIALDLETKAQSSGSDAATAQEVLSAIRGSDTLTGFFGALGRRPEGANDLERVVNAYTSDDADIDIGFWNIEHLASRYQEGPKLEAAAAVLADMKLDIWGLSEVSPNAVRALVKELKERFGEDYGCAFSEPDAGDGKQSTAVIWRTAVLDGSSVEWPEEVQLLFKMRSDNPAASEFEAVHGKIFDRYPGLFRFVTGKRYGAAPVTLHVIPLHLKAMSEGSLRRRMASGILRRALEVLKRNGIEDVILGGDMNATLASGDLNHLKHAGFRPMGADDEQDGAFTYLKSPYKSFIDNIFLSPNLKHTFGDDEFLVVARDREIGDFVKTVSDHRPIMIRLALRDKPATEEPAGTSLGAIDVDGLLDSIQLHASFARRPPAALGLPGKITFEELKRMLSDPSIPDARIRPYLQVSPRDHAPFSPIVEPNPNKVIMDQIDRVEVESAINWGNSFCRWRREQRFEQRLKINDPKPILLVEGDSWFQFPLLLDEVVDHLDGDFVVRCLGAAGDTADNMIHRDPEYARELAALDGRLGKEKRKVSAFLLSAAGNDVIGADAEGNSVLLKLLKKYQPKKGASAHIDPKASKAVFSYLEAAYRKVIATVHAMPTYRDLPILIHGYDYAIPGGFAEDPRHPIWAAQDKWLGAPMRAKGIVDPILQREIIKLLIDRLYDMFDKVAGNSRVTKVHMVDARGALGPVDSWADEIHGTSDGFANVASRFKAVLNRVIRL</sequence>
<keyword evidence="2 6" id="KW-0645">Protease</keyword>
<keyword evidence="9" id="KW-0614">Plasmid</keyword>
<dbReference type="PANTHER" id="PTHR36234:SF5">
    <property type="entry name" value="LYSYL ENDOPEPTIDASE"/>
    <property type="match status" value="1"/>
</dbReference>
<evidence type="ECO:0000256" key="7">
    <source>
        <dbReference type="SAM" id="MobiDB-lite"/>
    </source>
</evidence>
<dbReference type="PANTHER" id="PTHR36234">
    <property type="entry name" value="LYSYL ENDOPEPTIDASE"/>
    <property type="match status" value="1"/>
</dbReference>
<dbReference type="Gene3D" id="3.60.10.10">
    <property type="entry name" value="Endonuclease/exonuclease/phosphatase"/>
    <property type="match status" value="1"/>
</dbReference>
<reference evidence="9" key="1">
    <citation type="submission" date="2020-09" db="EMBL/GenBank/DDBJ databases">
        <title>Rhizobia associated with sainfoin plants.</title>
        <authorList>
            <person name="Asharfi S."/>
            <person name="Kuzmanovic N."/>
            <person name="Bunk B."/>
            <person name="Sproeer C."/>
            <person name="Becker M."/>
            <person name="Thuenen T."/>
        </authorList>
    </citation>
    <scope>NUCLEOTIDE SEQUENCE</scope>
    <source>
        <strain evidence="9">OM4</strain>
        <plasmid evidence="9">pOM4</plasmid>
    </source>
</reference>
<keyword evidence="5 6" id="KW-0720">Serine protease</keyword>
<evidence type="ECO:0000256" key="1">
    <source>
        <dbReference type="ARBA" id="ARBA00008764"/>
    </source>
</evidence>
<evidence type="ECO:0000313" key="9">
    <source>
        <dbReference type="EMBL" id="UVC19415.1"/>
    </source>
</evidence>
<feature type="domain" description="Endonuclease/exonuclease/phosphatase" evidence="8">
    <location>
        <begin position="350"/>
        <end position="610"/>
    </location>
</feature>
<proteinExistence type="inferred from homology"/>